<comment type="similarity">
    <text evidence="2">Belongs to the sphingosine N-acyltransferase family.</text>
</comment>
<feature type="transmembrane region" description="Helical" evidence="11">
    <location>
        <begin position="66"/>
        <end position="84"/>
    </location>
</feature>
<keyword evidence="3 13" id="KW-0808">Transferase</keyword>
<dbReference type="EMBL" id="JAPDMQ010000366">
    <property type="protein sequence ID" value="KAK0526129.1"/>
    <property type="molecule type" value="Genomic_DNA"/>
</dbReference>
<reference evidence="13" key="1">
    <citation type="journal article" date="2023" name="PhytoFront">
        <title>Draft Genome Resources of Seven Strains of Tilletia horrida, Causal Agent of Kernel Smut of Rice.</title>
        <authorList>
            <person name="Khanal S."/>
            <person name="Antony Babu S."/>
            <person name="Zhou X.G."/>
        </authorList>
    </citation>
    <scope>NUCLEOTIDE SEQUENCE</scope>
    <source>
        <strain evidence="13">TX3</strain>
    </source>
</reference>
<keyword evidence="6 11" id="KW-1133">Transmembrane helix</keyword>
<evidence type="ECO:0000256" key="4">
    <source>
        <dbReference type="ARBA" id="ARBA00022692"/>
    </source>
</evidence>
<keyword evidence="4 9" id="KW-0812">Transmembrane</keyword>
<keyword evidence="7 9" id="KW-0472">Membrane</keyword>
<dbReference type="SMART" id="SM00724">
    <property type="entry name" value="TLC"/>
    <property type="match status" value="1"/>
</dbReference>
<feature type="transmembrane region" description="Helical" evidence="11">
    <location>
        <begin position="269"/>
        <end position="291"/>
    </location>
</feature>
<dbReference type="InterPro" id="IPR016439">
    <property type="entry name" value="Lag1/Lac1-like"/>
</dbReference>
<accession>A0AAN6GAL9</accession>
<comment type="caution">
    <text evidence="13">The sequence shown here is derived from an EMBL/GenBank/DDBJ whole genome shotgun (WGS) entry which is preliminary data.</text>
</comment>
<evidence type="ECO:0000256" key="5">
    <source>
        <dbReference type="ARBA" id="ARBA00022824"/>
    </source>
</evidence>
<dbReference type="GO" id="GO:0005789">
    <property type="term" value="C:endoplasmic reticulum membrane"/>
    <property type="evidence" value="ECO:0007669"/>
    <property type="project" value="UniProtKB-SubCell"/>
</dbReference>
<evidence type="ECO:0000256" key="1">
    <source>
        <dbReference type="ARBA" id="ARBA00004477"/>
    </source>
</evidence>
<feature type="compositionally biased region" description="Low complexity" evidence="10">
    <location>
        <begin position="8"/>
        <end position="26"/>
    </location>
</feature>
<feature type="compositionally biased region" description="Basic and acidic residues" evidence="10">
    <location>
        <begin position="410"/>
        <end position="419"/>
    </location>
</feature>
<keyword evidence="8" id="KW-0325">Glycoprotein</keyword>
<feature type="region of interest" description="Disordered" evidence="10">
    <location>
        <begin position="405"/>
        <end position="426"/>
    </location>
</feature>
<evidence type="ECO:0000259" key="12">
    <source>
        <dbReference type="PROSITE" id="PS50922"/>
    </source>
</evidence>
<name>A0AAN6GAL9_9BASI</name>
<evidence type="ECO:0000256" key="3">
    <source>
        <dbReference type="ARBA" id="ARBA00022679"/>
    </source>
</evidence>
<dbReference type="GO" id="GO:0046513">
    <property type="term" value="P:ceramide biosynthetic process"/>
    <property type="evidence" value="ECO:0007669"/>
    <property type="project" value="InterPro"/>
</dbReference>
<evidence type="ECO:0000256" key="7">
    <source>
        <dbReference type="ARBA" id="ARBA00023136"/>
    </source>
</evidence>
<proteinExistence type="inferred from homology"/>
<dbReference type="PANTHER" id="PTHR12560:SF11">
    <property type="entry name" value="CERAMIDE SYNTHASE LAC1-RELATED"/>
    <property type="match status" value="1"/>
</dbReference>
<keyword evidence="13" id="KW-0012">Acyltransferase</keyword>
<feature type="transmembrane region" description="Helical" evidence="11">
    <location>
        <begin position="369"/>
        <end position="391"/>
    </location>
</feature>
<evidence type="ECO:0000313" key="13">
    <source>
        <dbReference type="EMBL" id="KAK0526129.1"/>
    </source>
</evidence>
<evidence type="ECO:0000256" key="2">
    <source>
        <dbReference type="ARBA" id="ARBA00009808"/>
    </source>
</evidence>
<feature type="transmembrane region" description="Helical" evidence="11">
    <location>
        <begin position="138"/>
        <end position="155"/>
    </location>
</feature>
<comment type="subcellular location">
    <subcellularLocation>
        <location evidence="1">Endoplasmic reticulum membrane</location>
        <topology evidence="1">Multi-pass membrane protein</topology>
    </subcellularLocation>
</comment>
<dbReference type="AlphaFoldDB" id="A0AAN6GAL9"/>
<feature type="transmembrane region" description="Helical" evidence="11">
    <location>
        <begin position="189"/>
        <end position="211"/>
    </location>
</feature>
<keyword evidence="5" id="KW-0256">Endoplasmic reticulum</keyword>
<dbReference type="PANTHER" id="PTHR12560">
    <property type="entry name" value="LONGEVITY ASSURANCE FACTOR 1 LAG1"/>
    <property type="match status" value="1"/>
</dbReference>
<dbReference type="Proteomes" id="UP001176521">
    <property type="component" value="Unassembled WGS sequence"/>
</dbReference>
<sequence length="426" mass="49200">MSAVQRKAGSSSSAGAGASSASPASSTANTRQITKVVDSSAQPPAQFSYEAANRNILIRWMIDPKLSLSMIIGVLVAQFVWGLVGPKDLEFGNLELGSNPFNYLTRLSHRVPEATVALLEPEAALPGSGDHLVRYRKGYGDLAFVAFYVVVYSFIRQSTTIYLFRPFARWWGITNDAKVLRLTEQGYSLLYWGSSSVVGLYVMSFQESWWYKYEHFWLKYPHWLLRPELKAYYLLQAAYWTQQALVMLLRLEKPRKDYYELVAHHLVTLWLIFWSYLINLTMIGTTVFVAMDVPDSFICTSKILNYLGLDLAATIVFACLMVVWTYFRIYLSSQTLWSVWFEFDRIPEWARAWNPPQGHWLVWWMKYHIFAPLFLLLLLNIFWWALLWRILVRALQGVVGDEREEGEYELNDHTKEGAAGKKQKSQ</sequence>
<feature type="transmembrane region" description="Helical" evidence="11">
    <location>
        <begin position="303"/>
        <end position="327"/>
    </location>
</feature>
<evidence type="ECO:0000256" key="9">
    <source>
        <dbReference type="PROSITE-ProRule" id="PRU00205"/>
    </source>
</evidence>
<evidence type="ECO:0000256" key="11">
    <source>
        <dbReference type="SAM" id="Phobius"/>
    </source>
</evidence>
<evidence type="ECO:0000313" key="14">
    <source>
        <dbReference type="Proteomes" id="UP001176521"/>
    </source>
</evidence>
<gene>
    <name evidence="13" type="primary">LAG1</name>
    <name evidence="13" type="ORF">OC842_005288</name>
</gene>
<dbReference type="InterPro" id="IPR006634">
    <property type="entry name" value="TLC-dom"/>
</dbReference>
<dbReference type="EC" id="2.3.1.24" evidence="13"/>
<evidence type="ECO:0000256" key="6">
    <source>
        <dbReference type="ARBA" id="ARBA00022989"/>
    </source>
</evidence>
<evidence type="ECO:0000256" key="8">
    <source>
        <dbReference type="ARBA" id="ARBA00023180"/>
    </source>
</evidence>
<feature type="domain" description="TLC" evidence="12">
    <location>
        <begin position="177"/>
        <end position="396"/>
    </location>
</feature>
<evidence type="ECO:0000256" key="10">
    <source>
        <dbReference type="SAM" id="MobiDB-lite"/>
    </source>
</evidence>
<protein>
    <submittedName>
        <fullName evidence="13">Sphingosine N-acyltransferase lag1</fullName>
        <ecNumber evidence="13">2.3.1.24</ecNumber>
    </submittedName>
</protein>
<dbReference type="GO" id="GO:0050291">
    <property type="term" value="F:sphingosine N-acyltransferase activity"/>
    <property type="evidence" value="ECO:0007669"/>
    <property type="project" value="UniProtKB-EC"/>
</dbReference>
<keyword evidence="14" id="KW-1185">Reference proteome</keyword>
<organism evidence="13 14">
    <name type="scientific">Tilletia horrida</name>
    <dbReference type="NCBI Taxonomy" id="155126"/>
    <lineage>
        <taxon>Eukaryota</taxon>
        <taxon>Fungi</taxon>
        <taxon>Dikarya</taxon>
        <taxon>Basidiomycota</taxon>
        <taxon>Ustilaginomycotina</taxon>
        <taxon>Exobasidiomycetes</taxon>
        <taxon>Tilletiales</taxon>
        <taxon>Tilletiaceae</taxon>
        <taxon>Tilletia</taxon>
    </lineage>
</organism>
<dbReference type="Pfam" id="PF03798">
    <property type="entry name" value="TRAM_LAG1_CLN8"/>
    <property type="match status" value="1"/>
</dbReference>
<dbReference type="PROSITE" id="PS50922">
    <property type="entry name" value="TLC"/>
    <property type="match status" value="1"/>
</dbReference>
<feature type="region of interest" description="Disordered" evidence="10">
    <location>
        <begin position="1"/>
        <end position="31"/>
    </location>
</feature>